<organism evidence="13 14">
    <name type="scientific">Sphenostylis stenocarpa</name>
    <dbReference type="NCBI Taxonomy" id="92480"/>
    <lineage>
        <taxon>Eukaryota</taxon>
        <taxon>Viridiplantae</taxon>
        <taxon>Streptophyta</taxon>
        <taxon>Embryophyta</taxon>
        <taxon>Tracheophyta</taxon>
        <taxon>Spermatophyta</taxon>
        <taxon>Magnoliopsida</taxon>
        <taxon>eudicotyledons</taxon>
        <taxon>Gunneridae</taxon>
        <taxon>Pentapetalae</taxon>
        <taxon>rosids</taxon>
        <taxon>fabids</taxon>
        <taxon>Fabales</taxon>
        <taxon>Fabaceae</taxon>
        <taxon>Papilionoideae</taxon>
        <taxon>50 kb inversion clade</taxon>
        <taxon>NPAAA clade</taxon>
        <taxon>indigoferoid/millettioid clade</taxon>
        <taxon>Phaseoleae</taxon>
        <taxon>Sphenostylis</taxon>
    </lineage>
</organism>
<dbReference type="GO" id="GO:0009055">
    <property type="term" value="F:electron transfer activity"/>
    <property type="evidence" value="ECO:0007669"/>
    <property type="project" value="InterPro"/>
</dbReference>
<keyword evidence="6" id="KW-1015">Disulfide bond</keyword>
<keyword evidence="14" id="KW-1185">Reference proteome</keyword>
<evidence type="ECO:0000256" key="9">
    <source>
        <dbReference type="ARBA" id="ARBA00035011"/>
    </source>
</evidence>
<evidence type="ECO:0000313" key="13">
    <source>
        <dbReference type="EMBL" id="CAJ1951107.1"/>
    </source>
</evidence>
<keyword evidence="8" id="KW-0449">Lipoprotein</keyword>
<keyword evidence="7" id="KW-0325">Glycoprotein</keyword>
<gene>
    <name evidence="13" type="ORF">AYBTSS11_LOCUS14602</name>
</gene>
<dbReference type="InterPro" id="IPR041846">
    <property type="entry name" value="ENL_dom"/>
</dbReference>
<dbReference type="FunFam" id="2.60.40.420:FF:000010">
    <property type="entry name" value="Early nodulin-like protein 1"/>
    <property type="match status" value="1"/>
</dbReference>
<reference evidence="13" key="1">
    <citation type="submission" date="2023-10" db="EMBL/GenBank/DDBJ databases">
        <authorList>
            <person name="Domelevo Entfellner J.-B."/>
        </authorList>
    </citation>
    <scope>NUCLEOTIDE SEQUENCE</scope>
</reference>
<dbReference type="InterPro" id="IPR039391">
    <property type="entry name" value="Phytocyanin-like"/>
</dbReference>
<sequence>MATLLSVLYVVLAVMNSPVKIAAREFRVGGDLGWHEPAPNDTAFYNQWASINRFQVGDSLVFEYQNDSVVIVERWEYFHCDSTSPINMFDDGNSTVILDSPGMFYFISGTEDRCQKGEKLIVEVMSPHPITKSPPSIASIPPQAFPPSPPSHSHGSRVSVHNCDVLNSQDDYHHVTCSIKPSIVSDFFEEDTRLSHIRKGVEDE</sequence>
<keyword evidence="2" id="KW-1003">Cell membrane</keyword>
<dbReference type="CDD" id="cd11019">
    <property type="entry name" value="OsENODL1_like"/>
    <property type="match status" value="1"/>
</dbReference>
<evidence type="ECO:0000256" key="1">
    <source>
        <dbReference type="ARBA" id="ARBA00004609"/>
    </source>
</evidence>
<evidence type="ECO:0000256" key="3">
    <source>
        <dbReference type="ARBA" id="ARBA00022622"/>
    </source>
</evidence>
<dbReference type="PROSITE" id="PS51485">
    <property type="entry name" value="PHYTOCYANIN"/>
    <property type="match status" value="1"/>
</dbReference>
<evidence type="ECO:0000256" key="11">
    <source>
        <dbReference type="SAM" id="SignalP"/>
    </source>
</evidence>
<evidence type="ECO:0000256" key="2">
    <source>
        <dbReference type="ARBA" id="ARBA00022475"/>
    </source>
</evidence>
<name>A0AA86SUX5_9FABA</name>
<feature type="region of interest" description="Disordered" evidence="10">
    <location>
        <begin position="137"/>
        <end position="158"/>
    </location>
</feature>
<keyword evidence="5" id="KW-0472">Membrane</keyword>
<dbReference type="AlphaFoldDB" id="A0AA86SUX5"/>
<comment type="similarity">
    <text evidence="9">Belongs to the early nodulin-like (ENODL) family.</text>
</comment>
<dbReference type="InterPro" id="IPR008972">
    <property type="entry name" value="Cupredoxin"/>
</dbReference>
<accession>A0AA86SUX5</accession>
<evidence type="ECO:0000256" key="5">
    <source>
        <dbReference type="ARBA" id="ARBA00023136"/>
    </source>
</evidence>
<dbReference type="GO" id="GO:0005886">
    <property type="term" value="C:plasma membrane"/>
    <property type="evidence" value="ECO:0007669"/>
    <property type="project" value="UniProtKB-SubCell"/>
</dbReference>
<evidence type="ECO:0000259" key="12">
    <source>
        <dbReference type="PROSITE" id="PS51485"/>
    </source>
</evidence>
<keyword evidence="4 11" id="KW-0732">Signal</keyword>
<evidence type="ECO:0000313" key="14">
    <source>
        <dbReference type="Proteomes" id="UP001189624"/>
    </source>
</evidence>
<dbReference type="Gramene" id="rna-AYBTSS11_LOCUS14602">
    <property type="protein sequence ID" value="CAJ1951107.1"/>
    <property type="gene ID" value="gene-AYBTSS11_LOCUS14602"/>
</dbReference>
<proteinExistence type="inferred from homology"/>
<dbReference type="InterPro" id="IPR003245">
    <property type="entry name" value="Phytocyanin_dom"/>
</dbReference>
<protein>
    <recommendedName>
        <fullName evidence="12">Phytocyanin domain-containing protein</fullName>
    </recommendedName>
</protein>
<dbReference type="Pfam" id="PF02298">
    <property type="entry name" value="Cu_bind_like"/>
    <property type="match status" value="1"/>
</dbReference>
<comment type="subcellular location">
    <subcellularLocation>
        <location evidence="1">Cell membrane</location>
        <topology evidence="1">Lipid-anchor</topology>
        <topology evidence="1">GPI-anchor</topology>
    </subcellularLocation>
</comment>
<dbReference type="PANTHER" id="PTHR33021">
    <property type="entry name" value="BLUE COPPER PROTEIN"/>
    <property type="match status" value="1"/>
</dbReference>
<dbReference type="Gene3D" id="2.60.40.420">
    <property type="entry name" value="Cupredoxins - blue copper proteins"/>
    <property type="match status" value="1"/>
</dbReference>
<evidence type="ECO:0000256" key="8">
    <source>
        <dbReference type="ARBA" id="ARBA00023288"/>
    </source>
</evidence>
<dbReference type="SUPFAM" id="SSF49503">
    <property type="entry name" value="Cupredoxins"/>
    <property type="match status" value="1"/>
</dbReference>
<dbReference type="EMBL" id="OY731401">
    <property type="protein sequence ID" value="CAJ1951107.1"/>
    <property type="molecule type" value="Genomic_DNA"/>
</dbReference>
<dbReference type="Proteomes" id="UP001189624">
    <property type="component" value="Chromosome 4"/>
</dbReference>
<keyword evidence="3" id="KW-0336">GPI-anchor</keyword>
<evidence type="ECO:0000256" key="4">
    <source>
        <dbReference type="ARBA" id="ARBA00022729"/>
    </source>
</evidence>
<evidence type="ECO:0000256" key="6">
    <source>
        <dbReference type="ARBA" id="ARBA00023157"/>
    </source>
</evidence>
<feature type="domain" description="Phytocyanin" evidence="12">
    <location>
        <begin position="24"/>
        <end position="126"/>
    </location>
</feature>
<dbReference type="GO" id="GO:0098552">
    <property type="term" value="C:side of membrane"/>
    <property type="evidence" value="ECO:0007669"/>
    <property type="project" value="UniProtKB-KW"/>
</dbReference>
<evidence type="ECO:0000256" key="10">
    <source>
        <dbReference type="SAM" id="MobiDB-lite"/>
    </source>
</evidence>
<feature type="signal peptide" evidence="11">
    <location>
        <begin position="1"/>
        <end position="23"/>
    </location>
</feature>
<dbReference type="PANTHER" id="PTHR33021:SF234">
    <property type="entry name" value="EARLY NODULIN-LIKE PROTEIN 7"/>
    <property type="match status" value="1"/>
</dbReference>
<evidence type="ECO:0000256" key="7">
    <source>
        <dbReference type="ARBA" id="ARBA00023180"/>
    </source>
</evidence>
<feature type="chain" id="PRO_5041642976" description="Phytocyanin domain-containing protein" evidence="11">
    <location>
        <begin position="24"/>
        <end position="204"/>
    </location>
</feature>